<evidence type="ECO:0000259" key="4">
    <source>
        <dbReference type="PROSITE" id="PS50011"/>
    </source>
</evidence>
<dbReference type="PANTHER" id="PTHR24055">
    <property type="entry name" value="MITOGEN-ACTIVATED PROTEIN KINASE"/>
    <property type="match status" value="1"/>
</dbReference>
<dbReference type="GO" id="GO:0005524">
    <property type="term" value="F:ATP binding"/>
    <property type="evidence" value="ECO:0007669"/>
    <property type="project" value="UniProtKB-KW"/>
</dbReference>
<dbReference type="Proteomes" id="UP000324907">
    <property type="component" value="Unassembled WGS sequence"/>
</dbReference>
<gene>
    <name evidence="7" type="ORF">FNF27_05249</name>
    <name evidence="6" type="ORF">FNF28_02616</name>
    <name evidence="5" type="ORF">FNF31_01543</name>
</gene>
<dbReference type="EMBL" id="VLTL01000030">
    <property type="protein sequence ID" value="KAA0168198.1"/>
    <property type="molecule type" value="Genomic_DNA"/>
</dbReference>
<comment type="caution">
    <text evidence="7">The sequence shown here is derived from an EMBL/GenBank/DDBJ whole genome shotgun (WGS) entry which is preliminary data.</text>
</comment>
<feature type="region of interest" description="Disordered" evidence="3">
    <location>
        <begin position="18"/>
        <end position="38"/>
    </location>
</feature>
<dbReference type="InterPro" id="IPR008271">
    <property type="entry name" value="Ser/Thr_kinase_AS"/>
</dbReference>
<dbReference type="SMART" id="SM00220">
    <property type="entry name" value="S_TKc"/>
    <property type="match status" value="1"/>
</dbReference>
<dbReference type="InterPro" id="IPR000719">
    <property type="entry name" value="Prot_kinase_dom"/>
</dbReference>
<dbReference type="Proteomes" id="UP000322899">
    <property type="component" value="Unassembled WGS sequence"/>
</dbReference>
<sequence length="443" mass="48192">MSLADALGVAVWSANMAPGDGHILPRPGRSRASGGSEVTLASSAAAEELVARSSDGGWAEGRASFPSARRWDRGSRLGRGMQGEVWEAVRSDGAPGRFALKRMFNADTDAAARRAGEREAYFGKRLRGVPGCSQFVEHFWASKGGRRELWLVFRFAGRPLSQVLYDVDGNGMLRPSELWMGMHSHFEGMRLFRSLANQLLRATAAANERGVLHRDIKPGNVLISPAPNGELVVTLADWSSAVNLSHHNDHYGPAGPTQAEETLEYSAPEVRLSNATLPFARGRPLSYDAWAAGATLMELLIGAKPSQWMSLTSRELSKLQRTLKRGNTADVPTVLVLTALQKWCLWGAASGLQLPVNGTEHAAPTCPSARGFRSRLQATVNAAFTLNMSFKSVVVTRQVVDLVFRLLQFDAYARLSATDSLGHKFFADQAPSSPWHSAPNMRE</sequence>
<dbReference type="InterPro" id="IPR011009">
    <property type="entry name" value="Kinase-like_dom_sf"/>
</dbReference>
<accession>A0A5A8E6A2</accession>
<dbReference type="PROSITE" id="PS00108">
    <property type="entry name" value="PROTEIN_KINASE_ST"/>
    <property type="match status" value="1"/>
</dbReference>
<proteinExistence type="predicted"/>
<dbReference type="Proteomes" id="UP000325113">
    <property type="component" value="Unassembled WGS sequence"/>
</dbReference>
<dbReference type="Gene3D" id="1.10.510.10">
    <property type="entry name" value="Transferase(Phosphotransferase) domain 1"/>
    <property type="match status" value="1"/>
</dbReference>
<evidence type="ECO:0000256" key="2">
    <source>
        <dbReference type="ARBA" id="ARBA00022840"/>
    </source>
</evidence>
<name>A0A5A8E6A2_CAFRO</name>
<protein>
    <recommendedName>
        <fullName evidence="4">Protein kinase domain-containing protein</fullName>
    </recommendedName>
</protein>
<evidence type="ECO:0000313" key="5">
    <source>
        <dbReference type="EMBL" id="KAA0166319.1"/>
    </source>
</evidence>
<evidence type="ECO:0000313" key="7">
    <source>
        <dbReference type="EMBL" id="KAA0173325.1"/>
    </source>
</evidence>
<dbReference type="AlphaFoldDB" id="A0A5A8E6A2"/>
<evidence type="ECO:0000313" key="8">
    <source>
        <dbReference type="Proteomes" id="UP000322899"/>
    </source>
</evidence>
<dbReference type="InterPro" id="IPR050117">
    <property type="entry name" value="MAPK"/>
</dbReference>
<dbReference type="PROSITE" id="PS50011">
    <property type="entry name" value="PROTEIN_KINASE_DOM"/>
    <property type="match status" value="1"/>
</dbReference>
<dbReference type="EMBL" id="VLTO01000035">
    <property type="protein sequence ID" value="KAA0173325.1"/>
    <property type="molecule type" value="Genomic_DNA"/>
</dbReference>
<evidence type="ECO:0000313" key="10">
    <source>
        <dbReference type="Proteomes" id="UP000325113"/>
    </source>
</evidence>
<dbReference type="Pfam" id="PF00069">
    <property type="entry name" value="Pkinase"/>
    <property type="match status" value="1"/>
</dbReference>
<evidence type="ECO:0000256" key="3">
    <source>
        <dbReference type="SAM" id="MobiDB-lite"/>
    </source>
</evidence>
<keyword evidence="1" id="KW-0547">Nucleotide-binding</keyword>
<organism evidence="7 8">
    <name type="scientific">Cafeteria roenbergensis</name>
    <name type="common">Marine flagellate</name>
    <dbReference type="NCBI Taxonomy" id="33653"/>
    <lineage>
        <taxon>Eukaryota</taxon>
        <taxon>Sar</taxon>
        <taxon>Stramenopiles</taxon>
        <taxon>Bigyra</taxon>
        <taxon>Opalozoa</taxon>
        <taxon>Bicosoecida</taxon>
        <taxon>Cafeteriaceae</taxon>
        <taxon>Cafeteria</taxon>
    </lineage>
</organism>
<dbReference type="OrthoDB" id="10264738at2759"/>
<evidence type="ECO:0000256" key="1">
    <source>
        <dbReference type="ARBA" id="ARBA00022741"/>
    </source>
</evidence>
<keyword evidence="2" id="KW-0067">ATP-binding</keyword>
<dbReference type="EMBL" id="VLTM01000009">
    <property type="protein sequence ID" value="KAA0166319.1"/>
    <property type="molecule type" value="Genomic_DNA"/>
</dbReference>
<dbReference type="SUPFAM" id="SSF56112">
    <property type="entry name" value="Protein kinase-like (PK-like)"/>
    <property type="match status" value="1"/>
</dbReference>
<dbReference type="GO" id="GO:0004672">
    <property type="term" value="F:protein kinase activity"/>
    <property type="evidence" value="ECO:0007669"/>
    <property type="project" value="InterPro"/>
</dbReference>
<evidence type="ECO:0000313" key="9">
    <source>
        <dbReference type="Proteomes" id="UP000324907"/>
    </source>
</evidence>
<evidence type="ECO:0000313" key="6">
    <source>
        <dbReference type="EMBL" id="KAA0168198.1"/>
    </source>
</evidence>
<reference evidence="8 9" key="1">
    <citation type="submission" date="2019-07" db="EMBL/GenBank/DDBJ databases">
        <title>Genomes of Cafeteria roenbergensis.</title>
        <authorList>
            <person name="Fischer M.G."/>
            <person name="Hackl T."/>
            <person name="Roman M."/>
        </authorList>
    </citation>
    <scope>NUCLEOTIDE SEQUENCE [LARGE SCALE GENOMIC DNA]</scope>
    <source>
        <strain evidence="5 10">Cflag</strain>
        <strain evidence="7 8">E4-10P</strain>
        <strain evidence="6 9">RCC970-E3</strain>
    </source>
</reference>
<feature type="domain" description="Protein kinase" evidence="4">
    <location>
        <begin position="71"/>
        <end position="426"/>
    </location>
</feature>